<evidence type="ECO:0000256" key="1">
    <source>
        <dbReference type="SAM" id="MobiDB-lite"/>
    </source>
</evidence>
<evidence type="ECO:0000313" key="3">
    <source>
        <dbReference type="Proteomes" id="UP000077202"/>
    </source>
</evidence>
<comment type="caution">
    <text evidence="2">The sequence shown here is derived from an EMBL/GenBank/DDBJ whole genome shotgun (WGS) entry which is preliminary data.</text>
</comment>
<dbReference type="InterPro" id="IPR010865">
    <property type="entry name" value="DUF1499"/>
</dbReference>
<proteinExistence type="predicted"/>
<gene>
    <name evidence="2" type="ORF">AXG93_3507s1340</name>
</gene>
<dbReference type="PANTHER" id="PTHR34801:SF5">
    <property type="entry name" value="BRCT DOMAIN-CONTAINING PROTEIN"/>
    <property type="match status" value="1"/>
</dbReference>
<protein>
    <submittedName>
        <fullName evidence="2">Uncharacterized protein</fullName>
    </submittedName>
</protein>
<feature type="compositionally biased region" description="Basic and acidic residues" evidence="1">
    <location>
        <begin position="196"/>
        <end position="207"/>
    </location>
</feature>
<accession>A0A176VFV8</accession>
<keyword evidence="3" id="KW-1185">Reference proteome</keyword>
<dbReference type="Pfam" id="PF07386">
    <property type="entry name" value="DUF1499"/>
    <property type="match status" value="1"/>
</dbReference>
<reference evidence="2" key="1">
    <citation type="submission" date="2016-03" db="EMBL/GenBank/DDBJ databases">
        <title>Mechanisms controlling the formation of the plant cell surface in tip-growing cells are functionally conserved among land plants.</title>
        <authorList>
            <person name="Honkanen S."/>
            <person name="Jones V.A."/>
            <person name="Morieri G."/>
            <person name="Champion C."/>
            <person name="Hetherington A.J."/>
            <person name="Kelly S."/>
            <person name="Saint-Marcoux D."/>
            <person name="Proust H."/>
            <person name="Prescott H."/>
            <person name="Dolan L."/>
        </authorList>
    </citation>
    <scope>NUCLEOTIDE SEQUENCE [LARGE SCALE GENOMIC DNA]</scope>
    <source>
        <tissue evidence="2">Whole gametophyte</tissue>
    </source>
</reference>
<dbReference type="EMBL" id="LVLJ01003906">
    <property type="protein sequence ID" value="OAE19262.1"/>
    <property type="molecule type" value="Genomic_DNA"/>
</dbReference>
<evidence type="ECO:0000313" key="2">
    <source>
        <dbReference type="EMBL" id="OAE19262.1"/>
    </source>
</evidence>
<dbReference type="Proteomes" id="UP000077202">
    <property type="component" value="Unassembled WGS sequence"/>
</dbReference>
<name>A0A176VFV8_MARPO</name>
<feature type="region of interest" description="Disordered" evidence="1">
    <location>
        <begin position="184"/>
        <end position="231"/>
    </location>
</feature>
<dbReference type="AlphaFoldDB" id="A0A176VFV8"/>
<feature type="compositionally biased region" description="Low complexity" evidence="1">
    <location>
        <begin position="212"/>
        <end position="224"/>
    </location>
</feature>
<sequence>MAVIYGSCKTAVLPSFFYQALDSPPPQRRNSTPFAHSPKFARRAFMSLGLSLFMSGQSWEAQAIEDVGLKNGQLRSCDGATPCVSTSAFRSPSRFMPPWSYLNSKDKAYDELLKALQRMGAQIVVKDDDTYIYATIAQPNDVDDVDDLEFLFVVRQTSLLQESLEKECSRSAILLVAGLHKRPEEQRAHGKAARRAGLDSHGDRRGEGLGPAALALTTSSSSASGDEATPP</sequence>
<organism evidence="2 3">
    <name type="scientific">Marchantia polymorpha subsp. ruderalis</name>
    <dbReference type="NCBI Taxonomy" id="1480154"/>
    <lineage>
        <taxon>Eukaryota</taxon>
        <taxon>Viridiplantae</taxon>
        <taxon>Streptophyta</taxon>
        <taxon>Embryophyta</taxon>
        <taxon>Marchantiophyta</taxon>
        <taxon>Marchantiopsida</taxon>
        <taxon>Marchantiidae</taxon>
        <taxon>Marchantiales</taxon>
        <taxon>Marchantiaceae</taxon>
        <taxon>Marchantia</taxon>
    </lineage>
</organism>
<dbReference type="PANTHER" id="PTHR34801">
    <property type="entry name" value="EXPRESSED PROTEIN"/>
    <property type="match status" value="1"/>
</dbReference>